<evidence type="ECO:0000313" key="2">
    <source>
        <dbReference type="EMBL" id="MFC6866380.1"/>
    </source>
</evidence>
<protein>
    <submittedName>
        <fullName evidence="2">DUF6544 family protein</fullName>
    </submittedName>
</protein>
<dbReference type="Proteomes" id="UP001596337">
    <property type="component" value="Unassembled WGS sequence"/>
</dbReference>
<dbReference type="EMBL" id="JBHSXX010000001">
    <property type="protein sequence ID" value="MFC6866380.1"/>
    <property type="molecule type" value="Genomic_DNA"/>
</dbReference>
<reference evidence="3" key="1">
    <citation type="journal article" date="2019" name="Int. J. Syst. Evol. Microbiol.">
        <title>The Global Catalogue of Microorganisms (GCM) 10K type strain sequencing project: providing services to taxonomists for standard genome sequencing and annotation.</title>
        <authorList>
            <consortium name="The Broad Institute Genomics Platform"/>
            <consortium name="The Broad Institute Genome Sequencing Center for Infectious Disease"/>
            <person name="Wu L."/>
            <person name="Ma J."/>
        </authorList>
    </citation>
    <scope>NUCLEOTIDE SEQUENCE [LARGE SCALE GENOMIC DNA]</scope>
    <source>
        <strain evidence="3">KCTC 32255</strain>
    </source>
</reference>
<sequence length="290" mass="31913">MKHVPETGSPDAVPGARPRRGLKGIAVVAASVTALAAIAWVGLQVNPRSFSSPPLSRAEPETTALPQNLPPPVERFYLQLYGDRLPVIDSAVISGRGRMRISGITFPARFRFTHLAGHDYRHYIETTVFGLPLLSVNESFLDGTSRLELPFGVSEGPKVDQGANLALWAEAVWLPAVWVTDPRVRWDVVGAHSARLVVPFGDETEAFLVRFDPRTGWLRSMASMRYKGEDGAAKIRWVNEVAEWGDLGGRTLPMRTAITWQDEGSPWATLRTEDVVYNADVAGYLTQRGP</sequence>
<organism evidence="2 3">
    <name type="scientific">Haloechinothrix salitolerans</name>
    <dbReference type="NCBI Taxonomy" id="926830"/>
    <lineage>
        <taxon>Bacteria</taxon>
        <taxon>Bacillati</taxon>
        <taxon>Actinomycetota</taxon>
        <taxon>Actinomycetes</taxon>
        <taxon>Pseudonocardiales</taxon>
        <taxon>Pseudonocardiaceae</taxon>
        <taxon>Haloechinothrix</taxon>
    </lineage>
</organism>
<dbReference type="InterPro" id="IPR046674">
    <property type="entry name" value="DUF6544"/>
</dbReference>
<keyword evidence="1" id="KW-0812">Transmembrane</keyword>
<evidence type="ECO:0000256" key="1">
    <source>
        <dbReference type="SAM" id="Phobius"/>
    </source>
</evidence>
<accession>A0ABW2BTR5</accession>
<feature type="transmembrane region" description="Helical" evidence="1">
    <location>
        <begin position="21"/>
        <end position="43"/>
    </location>
</feature>
<dbReference type="RefSeq" id="WP_345401938.1">
    <property type="nucleotide sequence ID" value="NZ_BAABLA010000108.1"/>
</dbReference>
<gene>
    <name evidence="2" type="ORF">ACFQGD_04410</name>
</gene>
<keyword evidence="3" id="KW-1185">Reference proteome</keyword>
<keyword evidence="1" id="KW-0472">Membrane</keyword>
<name>A0ABW2BTR5_9PSEU</name>
<comment type="caution">
    <text evidence="2">The sequence shown here is derived from an EMBL/GenBank/DDBJ whole genome shotgun (WGS) entry which is preliminary data.</text>
</comment>
<keyword evidence="1" id="KW-1133">Transmembrane helix</keyword>
<evidence type="ECO:0000313" key="3">
    <source>
        <dbReference type="Proteomes" id="UP001596337"/>
    </source>
</evidence>
<proteinExistence type="predicted"/>
<dbReference type="Pfam" id="PF20181">
    <property type="entry name" value="DUF6544"/>
    <property type="match status" value="1"/>
</dbReference>